<reference evidence="1 2" key="1">
    <citation type="journal article" date="2013" name="Genome Announc.">
        <title>Draft Genome Sequence of the Aeromonas diversa Type Strain.</title>
        <authorList>
            <person name="Farfan M."/>
            <person name="Spataro N."/>
            <person name="Sanglas A."/>
            <person name="Albarral V."/>
            <person name="Loren J.G."/>
            <person name="Bosch E."/>
            <person name="Fuste M.C."/>
        </authorList>
    </citation>
    <scope>NUCLEOTIDE SEQUENCE [LARGE SCALE GENOMIC DNA]</scope>
    <source>
        <strain evidence="1 2">2478-85</strain>
    </source>
</reference>
<protein>
    <submittedName>
        <fullName evidence="1">Uncharacterized protein</fullName>
    </submittedName>
</protein>
<dbReference type="PATRIC" id="fig|1268237.3.peg.1004"/>
<name>N9U3M5_9GAMM</name>
<proteinExistence type="predicted"/>
<accession>N9U3M5</accession>
<dbReference type="AlphaFoldDB" id="N9U3M5"/>
<dbReference type="eggNOG" id="ENOG5031T31">
    <property type="taxonomic scope" value="Bacteria"/>
</dbReference>
<dbReference type="EMBL" id="APVG01000009">
    <property type="protein sequence ID" value="ENY72950.1"/>
    <property type="molecule type" value="Genomic_DNA"/>
</dbReference>
<sequence length="307" mass="34428">MLWLISLTAMAEDAAVPGNHLPYLQERLALGQEEAVESLLTSLPVEQGERLRWLLLGAMEGNSRPAAPTRDWVAQQAERVPLLLEEQTRDGFLISRPRYDYPARARYLQHAWRQLDWQAQYEAELAVGRFELRSLYRLNNAEVERQQAALLAALDEAPPAEVSRLATELAQEALYLPDNRLAYDLLARTGNRALFLALWRRPVDESSLQALSLVSRFYQGHEAGHLLLAAAQVPSLNSQAMLALGTLRPLPDAVRHYLKQELGIGDNGVALAKLLQPRAESLQLILLADRLLQEQKPRPAHAEPGRP</sequence>
<keyword evidence="2" id="KW-1185">Reference proteome</keyword>
<evidence type="ECO:0000313" key="2">
    <source>
        <dbReference type="Proteomes" id="UP000023775"/>
    </source>
</evidence>
<evidence type="ECO:0000313" key="1">
    <source>
        <dbReference type="EMBL" id="ENY72950.1"/>
    </source>
</evidence>
<dbReference type="Proteomes" id="UP000023775">
    <property type="component" value="Unassembled WGS sequence"/>
</dbReference>
<organism evidence="1 2">
    <name type="scientific">Aeromonas diversa CDC 2478-85</name>
    <dbReference type="NCBI Taxonomy" id="1268237"/>
    <lineage>
        <taxon>Bacteria</taxon>
        <taxon>Pseudomonadati</taxon>
        <taxon>Pseudomonadota</taxon>
        <taxon>Gammaproteobacteria</taxon>
        <taxon>Aeromonadales</taxon>
        <taxon>Aeromonadaceae</taxon>
        <taxon>Aeromonas</taxon>
    </lineage>
</organism>
<comment type="caution">
    <text evidence="1">The sequence shown here is derived from an EMBL/GenBank/DDBJ whole genome shotgun (WGS) entry which is preliminary data.</text>
</comment>
<gene>
    <name evidence="1" type="ORF">G114_05115</name>
</gene>